<dbReference type="EMBL" id="BJYF01000009">
    <property type="protein sequence ID" value="GEN59995.1"/>
    <property type="molecule type" value="Genomic_DNA"/>
</dbReference>
<dbReference type="Proteomes" id="UP000321635">
    <property type="component" value="Unassembled WGS sequence"/>
</dbReference>
<organism evidence="1 2">
    <name type="scientific">Acetobacter nitrogenifigens DSM 23921 = NBRC 105050</name>
    <dbReference type="NCBI Taxonomy" id="1120919"/>
    <lineage>
        <taxon>Bacteria</taxon>
        <taxon>Pseudomonadati</taxon>
        <taxon>Pseudomonadota</taxon>
        <taxon>Alphaproteobacteria</taxon>
        <taxon>Acetobacterales</taxon>
        <taxon>Acetobacteraceae</taxon>
        <taxon>Acetobacter</taxon>
    </lineage>
</organism>
<proteinExistence type="predicted"/>
<keyword evidence="2" id="KW-1185">Reference proteome</keyword>
<gene>
    <name evidence="1" type="ORF">ANI02nite_18790</name>
</gene>
<evidence type="ECO:0000313" key="1">
    <source>
        <dbReference type="EMBL" id="GEN59995.1"/>
    </source>
</evidence>
<protein>
    <submittedName>
        <fullName evidence="1">Uncharacterized protein</fullName>
    </submittedName>
</protein>
<dbReference type="OrthoDB" id="7225371at2"/>
<comment type="caution">
    <text evidence="1">The sequence shown here is derived from an EMBL/GenBank/DDBJ whole genome shotgun (WGS) entry which is preliminary data.</text>
</comment>
<accession>A0A511XAP2</accession>
<dbReference type="AlphaFoldDB" id="A0A511XAP2"/>
<sequence length="169" mass="19001">MTDRNQNAPSTALFAAPDLTVRFQAMAWLVEAPGPRRWVETGDPERYRMFDYDIQPLVTEREARLAAEAAVLREHQICVDKHAVDLLLLAQIVHRLKAIVTNGYVYDTSKIRDDLVKWGFIEGDEAEPPSDTPAGRRLALVVELDWLRTKTNWGLRRSADADPSGSTSG</sequence>
<dbReference type="RefSeq" id="WP_051292092.1">
    <property type="nucleotide sequence ID" value="NZ_AUBI01000004.1"/>
</dbReference>
<evidence type="ECO:0000313" key="2">
    <source>
        <dbReference type="Proteomes" id="UP000321635"/>
    </source>
</evidence>
<name>A0A511XAP2_9PROT</name>
<reference evidence="1 2" key="1">
    <citation type="submission" date="2019-07" db="EMBL/GenBank/DDBJ databases">
        <title>Whole genome shotgun sequence of Acetobacter nitrogenifigens NBRC 105050.</title>
        <authorList>
            <person name="Hosoyama A."/>
            <person name="Uohara A."/>
            <person name="Ohji S."/>
            <person name="Ichikawa N."/>
        </authorList>
    </citation>
    <scope>NUCLEOTIDE SEQUENCE [LARGE SCALE GENOMIC DNA]</scope>
    <source>
        <strain evidence="1 2">NBRC 105050</strain>
    </source>
</reference>